<keyword evidence="1" id="KW-0677">Repeat</keyword>
<evidence type="ECO:0000256" key="1">
    <source>
        <dbReference type="ARBA" id="ARBA00022737"/>
    </source>
</evidence>
<dbReference type="Pfam" id="PF01473">
    <property type="entry name" value="Choline_bind_1"/>
    <property type="match status" value="1"/>
</dbReference>
<dbReference type="InterPro" id="IPR018337">
    <property type="entry name" value="Cell_wall/Cho-bd_repeat"/>
</dbReference>
<dbReference type="Proteomes" id="UP001172310">
    <property type="component" value="Unassembled WGS sequence"/>
</dbReference>
<evidence type="ECO:0000313" key="2">
    <source>
        <dbReference type="EMBL" id="MDN5268732.1"/>
    </source>
</evidence>
<name>A0AAW7QGM1_STRVE</name>
<dbReference type="Gene3D" id="2.10.270.10">
    <property type="entry name" value="Cholin Binding"/>
    <property type="match status" value="1"/>
</dbReference>
<proteinExistence type="predicted"/>
<reference evidence="2" key="1">
    <citation type="submission" date="2023-07" db="EMBL/GenBank/DDBJ databases">
        <title>SVep1, a Temperate Phage of Human Oral Commensal Streptococcus vestibularis.</title>
        <authorList>
            <person name="Wu M."/>
            <person name="Zhu Y."/>
            <person name="Li Y."/>
        </authorList>
    </citation>
    <scope>NUCLEOTIDE SEQUENCE</scope>
    <source>
        <strain evidence="2">SVE8</strain>
    </source>
</reference>
<dbReference type="RefSeq" id="WP_181971034.1">
    <property type="nucleotide sequence ID" value="NZ_CABMFU010000037.1"/>
</dbReference>
<dbReference type="SUPFAM" id="SSF69360">
    <property type="entry name" value="Cell wall binding repeat"/>
    <property type="match status" value="1"/>
</dbReference>
<comment type="caution">
    <text evidence="2">The sequence shown here is derived from an EMBL/GenBank/DDBJ whole genome shotgun (WGS) entry which is preliminary data.</text>
</comment>
<gene>
    <name evidence="2" type="ORF">QY913_00910</name>
</gene>
<dbReference type="AlphaFoldDB" id="A0AAW7QGM1"/>
<sequence>MKTGWLQDGVTWYYAYSSGALAVSTTINGYTVNANGEWV</sequence>
<dbReference type="EMBL" id="JAUJGC010000004">
    <property type="protein sequence ID" value="MDN5268732.1"/>
    <property type="molecule type" value="Genomic_DNA"/>
</dbReference>
<organism evidence="2 3">
    <name type="scientific">Streptococcus vestibularis</name>
    <dbReference type="NCBI Taxonomy" id="1343"/>
    <lineage>
        <taxon>Bacteria</taxon>
        <taxon>Bacillati</taxon>
        <taxon>Bacillota</taxon>
        <taxon>Bacilli</taxon>
        <taxon>Lactobacillales</taxon>
        <taxon>Streptococcaceae</taxon>
        <taxon>Streptococcus</taxon>
    </lineage>
</organism>
<accession>A0AAW7QGM1</accession>
<evidence type="ECO:0000313" key="3">
    <source>
        <dbReference type="Proteomes" id="UP001172310"/>
    </source>
</evidence>
<protein>
    <submittedName>
        <fullName evidence="2">Uncharacterized protein</fullName>
    </submittedName>
</protein>